<feature type="signal peptide" evidence="1">
    <location>
        <begin position="1"/>
        <end position="25"/>
    </location>
</feature>
<dbReference type="RefSeq" id="WP_163303699.1">
    <property type="nucleotide sequence ID" value="NZ_JAAGRQ010000121.1"/>
</dbReference>
<comment type="caution">
    <text evidence="2">The sequence shown here is derived from an EMBL/GenBank/DDBJ whole genome shotgun (WGS) entry which is preliminary data.</text>
</comment>
<dbReference type="EMBL" id="JAAGRQ010000121">
    <property type="protein sequence ID" value="NDY58627.1"/>
    <property type="molecule type" value="Genomic_DNA"/>
</dbReference>
<evidence type="ECO:0000313" key="3">
    <source>
        <dbReference type="Proteomes" id="UP000469724"/>
    </source>
</evidence>
<evidence type="ECO:0000313" key="2">
    <source>
        <dbReference type="EMBL" id="NDY58627.1"/>
    </source>
</evidence>
<protein>
    <recommendedName>
        <fullName evidence="4">Transglutaminase domain-containing protein</fullName>
    </recommendedName>
</protein>
<evidence type="ECO:0008006" key="4">
    <source>
        <dbReference type="Google" id="ProtNLM"/>
    </source>
</evidence>
<proteinExistence type="predicted"/>
<keyword evidence="1" id="KW-0732">Signal</keyword>
<accession>A0A7K3NR87</accession>
<dbReference type="AlphaFoldDB" id="A0A7K3NR87"/>
<name>A0A7K3NR87_9BACT</name>
<evidence type="ECO:0000256" key="1">
    <source>
        <dbReference type="SAM" id="SignalP"/>
    </source>
</evidence>
<keyword evidence="3" id="KW-1185">Reference proteome</keyword>
<feature type="chain" id="PRO_5029556108" description="Transglutaminase domain-containing protein" evidence="1">
    <location>
        <begin position="26"/>
        <end position="341"/>
    </location>
</feature>
<sequence>MPARIPRWRLLAAAILLFFPAASYGAPLPYNSDYAVVKTLLATPQAVAEYLSAHFSYAFHDGRLAYAPADFNTRRGGDCKDYSAFFSDVVASHGFSVTQYAFRYDAATGYGHVVSIFTDTDGKQYVATHKNGDLAIYGPITSLAEAGQACIANGVLPAGSIADQWLAYPAGLAGNMYDTGGFSYFADYAQAMSQLNYFQHVAQYMTACFTRAAHPGAFAFSPAELNTRLAGDAKDFAVFAAAYLSDRHFNPTLHAFRYDPATNAHHVVTVFQYGGKYYFQSYQYLFGPLDAFSEIEALCKASGHIPADSQVDGWTSYPAGFTGPFPGPFSLAGPLQLLFEE</sequence>
<dbReference type="Proteomes" id="UP000469724">
    <property type="component" value="Unassembled WGS sequence"/>
</dbReference>
<reference evidence="2 3" key="1">
    <citation type="submission" date="2020-02" db="EMBL/GenBank/DDBJ databases">
        <title>Comparative genomics of sulfur disproportionating microorganisms.</title>
        <authorList>
            <person name="Ward L.M."/>
            <person name="Bertran E."/>
            <person name="Johnston D.T."/>
        </authorList>
    </citation>
    <scope>NUCLEOTIDE SEQUENCE [LARGE SCALE GENOMIC DNA]</scope>
    <source>
        <strain evidence="2 3">DSM 3696</strain>
    </source>
</reference>
<gene>
    <name evidence="2" type="ORF">G3N56_17975</name>
</gene>
<organism evidence="2 3">
    <name type="scientific">Desulfolutivibrio sulfodismutans</name>
    <dbReference type="NCBI Taxonomy" id="63561"/>
    <lineage>
        <taxon>Bacteria</taxon>
        <taxon>Pseudomonadati</taxon>
        <taxon>Thermodesulfobacteriota</taxon>
        <taxon>Desulfovibrionia</taxon>
        <taxon>Desulfovibrionales</taxon>
        <taxon>Desulfovibrionaceae</taxon>
        <taxon>Desulfolutivibrio</taxon>
    </lineage>
</organism>